<dbReference type="InterPro" id="IPR016024">
    <property type="entry name" value="ARM-type_fold"/>
</dbReference>
<dbReference type="PANTHER" id="PTHR14222">
    <property type="entry name" value="CONDENSIN"/>
    <property type="match status" value="1"/>
</dbReference>
<dbReference type="GO" id="GO:0051301">
    <property type="term" value="P:cell division"/>
    <property type="evidence" value="ECO:0007669"/>
    <property type="project" value="UniProtKB-KW"/>
</dbReference>
<evidence type="ECO:0000256" key="1">
    <source>
        <dbReference type="ARBA" id="ARBA00004123"/>
    </source>
</evidence>
<evidence type="ECO:0000256" key="4">
    <source>
        <dbReference type="ARBA" id="ARBA00023067"/>
    </source>
</evidence>
<feature type="compositionally biased region" description="Polar residues" evidence="7">
    <location>
        <begin position="1303"/>
        <end position="1319"/>
    </location>
</feature>
<dbReference type="Proteomes" id="UP001634394">
    <property type="component" value="Unassembled WGS sequence"/>
</dbReference>
<feature type="region of interest" description="Disordered" evidence="7">
    <location>
        <begin position="157"/>
        <end position="202"/>
    </location>
</feature>
<dbReference type="Pfam" id="PF12717">
    <property type="entry name" value="Cnd1"/>
    <property type="match status" value="1"/>
</dbReference>
<dbReference type="Gene3D" id="1.25.10.10">
    <property type="entry name" value="Leucine-rich Repeat Variant"/>
    <property type="match status" value="3"/>
</dbReference>
<dbReference type="SUPFAM" id="SSF48371">
    <property type="entry name" value="ARM repeat"/>
    <property type="match status" value="2"/>
</dbReference>
<evidence type="ECO:0000313" key="10">
    <source>
        <dbReference type="Proteomes" id="UP001634394"/>
    </source>
</evidence>
<keyword evidence="5" id="KW-0539">Nucleus</keyword>
<keyword evidence="10" id="KW-1185">Reference proteome</keyword>
<dbReference type="PANTHER" id="PTHR14222:SF1">
    <property type="entry name" value="CONDENSIN-2 COMPLEX SUBUNIT D3"/>
    <property type="match status" value="1"/>
</dbReference>
<dbReference type="InterPro" id="IPR032682">
    <property type="entry name" value="Cnd1_C"/>
</dbReference>
<dbReference type="EMBL" id="JBJQND010000017">
    <property type="protein sequence ID" value="KAL3841668.1"/>
    <property type="molecule type" value="Genomic_DNA"/>
</dbReference>
<feature type="region of interest" description="Disordered" evidence="7">
    <location>
        <begin position="894"/>
        <end position="942"/>
    </location>
</feature>
<dbReference type="InterPro" id="IPR011989">
    <property type="entry name" value="ARM-like"/>
</dbReference>
<dbReference type="GO" id="GO:0005634">
    <property type="term" value="C:nucleus"/>
    <property type="evidence" value="ECO:0007669"/>
    <property type="project" value="UniProtKB-SubCell"/>
</dbReference>
<dbReference type="GO" id="GO:0030261">
    <property type="term" value="P:chromosome condensation"/>
    <property type="evidence" value="ECO:0007669"/>
    <property type="project" value="UniProtKB-KW"/>
</dbReference>
<evidence type="ECO:0000256" key="3">
    <source>
        <dbReference type="ARBA" id="ARBA00022776"/>
    </source>
</evidence>
<keyword evidence="2" id="KW-0132">Cell division</keyword>
<comment type="caution">
    <text evidence="9">The sequence shown here is derived from an EMBL/GenBank/DDBJ whole genome shotgun (WGS) entry which is preliminary data.</text>
</comment>
<dbReference type="InterPro" id="IPR026971">
    <property type="entry name" value="CND1/NCAPD3"/>
</dbReference>
<gene>
    <name evidence="9" type="ORF">ACJMK2_019782</name>
</gene>
<accession>A0ABD3U0B7</accession>
<keyword evidence="4" id="KW-0226">DNA condensation</keyword>
<feature type="compositionally biased region" description="Polar residues" evidence="7">
    <location>
        <begin position="894"/>
        <end position="918"/>
    </location>
</feature>
<keyword evidence="6" id="KW-0131">Cell cycle</keyword>
<keyword evidence="3" id="KW-0498">Mitosis</keyword>
<evidence type="ECO:0000259" key="8">
    <source>
        <dbReference type="Pfam" id="PF12717"/>
    </source>
</evidence>
<evidence type="ECO:0000256" key="6">
    <source>
        <dbReference type="ARBA" id="ARBA00023306"/>
    </source>
</evidence>
<protein>
    <recommendedName>
        <fullName evidence="8">Condensin complex subunit 1 C-terminal domain-containing protein</fullName>
    </recommendedName>
</protein>
<comment type="subcellular location">
    <subcellularLocation>
        <location evidence="1">Nucleus</location>
    </subcellularLocation>
</comment>
<sequence length="1549" mass="174363">MADVANTIQILNLLPLEELQEDWVKNIWESDFTEILPLDEEIDNGLVHEALQNLQAELDGWISWKEDDGDALWTVLVENNIYLKTLVAFLSLLFTEGQKRSAKAEQKELGIMAGTTYLKLVTVPGSGAFKVFHPELYEKSVDILKIFTHIGSSKRKRSLSPVTNSQKGHQSKSKRRNRNPEPSFEEETEEGLNNSGGEDEIEDLTPHEMNKMRTQLMSLLRSLIVLLQNFSLRQSESSAYHTVQVLTQLITHDADLCDVDAGSRFVCKYLLPCLLMMVENKSFQTIPRQMITARDHAIKFVCCLLREGGDKACASVRTLLQHMCTKFPDKAEYRVKVAQAVVSILQDLPADSYGRMVEWFYKLSKHSKLTYRGFSLEIVIALLAEPERQLQGTEGILPEILMYTRHRSLVGILLARCSDAAPTVRARAIACFSQCFLSEDAGIKGTIKEIVTPLVGPKPPNAPRLIPTPGNENRHLVRVISKEVQSLSNQTEQTVQQQSIMGSAVTSITHEDTGVVKKGQTPLQGIDLTPGFDPNLEDSDGVLSMLRRRCGDEKVNVRKSSLQAIERIIRFEAPNYRKKDLEILRDRCRDPALSVRKQAMMSLTELLQCYPFDSHLQSAWLDGILPLVIDRETTLQEKCLEILEEVILGNIVPFNRSTKDCHQLAWGILGILAKDESVDQRRYVQKACHHWSREGKIKSGLIAALESHISTANNEGAWVLLAEIAPAAPKINHGFLMKYWDEHAQQANSRKIMERVLTVMKYVCKHIPHPEREKLIDDLKRCLLKFDSPPELISITVSTLSKLCAAEGDEAGIQCVKDDWCLDLLSACDHYLSKTVLEEEGTIENEDLVVRYLFTLGEIAQLYPAKITKHIFLLVQSMIASPCITPLSSQSLQNSQETAKSSQASNANTPETSNVTVESSPSSQQTNESSQGSQQSSQFSQPTQALSQFRGSKMSNRVRAFAFITLGKLCLQHEDLAKKCVAALARELETSPDPAIRNNVVMVLCDLCVRYTTTADHYVTNIASCLKDPSPLVRKQTLTLLTRLLQEDFLKWKGVLFYRFITTLLDDCKEIAEFAEFCLVHLLMQRHPNMFFQHFIECIFHLNSYEDHPVYNKFHQTEREKAIFSLKGDQNAEKRQKLYRLMLANMPDEQKFQLTAKMVQEVLGGVVDGLLPLKDSTCHILKDALVILSSKEIKLSTLKARPNEEMASDEQEMAAVVVAAAKKTLITQLERNCSSVMHNLMFYLRELMKDYRNEVEEILSGDRQTAKEIEFDLRKFEEQEEENARAAQQTPRHLQKDAMLVRSNPNTSTAARKTPTTSPAPRVPGLSPRVPVSVHNSPRMNRLISPTNAATPASPSVGTPTRQGPLSTLAILNSAKKAIKEACLVRNSLVPQCKRTQGKSGQAGVLMLTDENTPANGSEYSQLDILGTPERQKTYRAISTPAGTLDDITFHGDQNITMLPPSPILKTQIRNRGNRELVLTPKKVPNSKEDKTREVILMKSPESLPPKPKQWNIKSPCNWKHLFGFVKIFCESKDRRLKTFSFQTCIEES</sequence>
<organism evidence="9 10">
    <name type="scientific">Sinanodonta woodiana</name>
    <name type="common">Chinese pond mussel</name>
    <name type="synonym">Anodonta woodiana</name>
    <dbReference type="NCBI Taxonomy" id="1069815"/>
    <lineage>
        <taxon>Eukaryota</taxon>
        <taxon>Metazoa</taxon>
        <taxon>Spiralia</taxon>
        <taxon>Lophotrochozoa</taxon>
        <taxon>Mollusca</taxon>
        <taxon>Bivalvia</taxon>
        <taxon>Autobranchia</taxon>
        <taxon>Heteroconchia</taxon>
        <taxon>Palaeoheterodonta</taxon>
        <taxon>Unionida</taxon>
        <taxon>Unionoidea</taxon>
        <taxon>Unionidae</taxon>
        <taxon>Unioninae</taxon>
        <taxon>Sinanodonta</taxon>
    </lineage>
</organism>
<evidence type="ECO:0000256" key="2">
    <source>
        <dbReference type="ARBA" id="ARBA00022618"/>
    </source>
</evidence>
<name>A0ABD3U0B7_SINWO</name>
<feature type="region of interest" description="Disordered" evidence="7">
    <location>
        <begin position="1278"/>
        <end position="1363"/>
    </location>
</feature>
<evidence type="ECO:0000256" key="7">
    <source>
        <dbReference type="SAM" id="MobiDB-lite"/>
    </source>
</evidence>
<reference evidence="9 10" key="1">
    <citation type="submission" date="2024-11" db="EMBL/GenBank/DDBJ databases">
        <title>Chromosome-level genome assembly of the freshwater bivalve Anodonta woodiana.</title>
        <authorList>
            <person name="Chen X."/>
        </authorList>
    </citation>
    <scope>NUCLEOTIDE SEQUENCE [LARGE SCALE GENOMIC DNA]</scope>
    <source>
        <strain evidence="9">MN2024</strain>
        <tissue evidence="9">Gills</tissue>
    </source>
</reference>
<feature type="compositionally biased region" description="Polar residues" evidence="7">
    <location>
        <begin position="1334"/>
        <end position="1363"/>
    </location>
</feature>
<feature type="domain" description="Condensin complex subunit 1 C-terminal" evidence="8">
    <location>
        <begin position="996"/>
        <end position="1161"/>
    </location>
</feature>
<evidence type="ECO:0000256" key="5">
    <source>
        <dbReference type="ARBA" id="ARBA00023242"/>
    </source>
</evidence>
<proteinExistence type="predicted"/>
<feature type="compositionally biased region" description="Low complexity" evidence="7">
    <location>
        <begin position="919"/>
        <end position="942"/>
    </location>
</feature>
<evidence type="ECO:0000313" key="9">
    <source>
        <dbReference type="EMBL" id="KAL3841668.1"/>
    </source>
</evidence>